<evidence type="ECO:0000313" key="5">
    <source>
        <dbReference type="EMBL" id="MBP2476426.1"/>
    </source>
</evidence>
<dbReference type="PANTHER" id="PTHR42781:SF4">
    <property type="entry name" value="SPERMIDINE_PUTRESCINE IMPORT ATP-BINDING PROTEIN POTA"/>
    <property type="match status" value="1"/>
</dbReference>
<protein>
    <submittedName>
        <fullName evidence="5">Thiamine transport system ATP-binding protein</fullName>
    </submittedName>
</protein>
<evidence type="ECO:0000259" key="4">
    <source>
        <dbReference type="PROSITE" id="PS50893"/>
    </source>
</evidence>
<evidence type="ECO:0000256" key="2">
    <source>
        <dbReference type="ARBA" id="ARBA00022741"/>
    </source>
</evidence>
<dbReference type="RefSeq" id="WP_086784743.1">
    <property type="nucleotide sequence ID" value="NZ_JAGIOO010000001.1"/>
</dbReference>
<accession>A0ABS5AIN4</accession>
<sequence>MGLDVTGLSVDYDSTRAVDAVDLSIVEGEVLALLGPSGCGKSTLLRAVAGLEPPSAGTVSWGGRDLAGTPVHRRGFGLVFQDGQLFPHRDVAGNIAFGLRMHKVPKAEAAIRIDELLELVGLSGYGKRRVTELSGGEQQRVALARALAPRPRLLLLDEPLSALDRALREQLAMDLATLLRKAGATALVVTHDHDEAFTLADRVAVMSAGRIRQLGTPEEVWRRPATEEVARFLGCTTVIPARVQDGLADSVLGQAPAPDVPEGPARLALRAAALRVDGTGPLTGLVVRRVHRTDHVRLVTKLDLADQELVSEVEAVGPVLGAPAPGEPVRLRLDPEGLAVLPG</sequence>
<keyword evidence="3 5" id="KW-0067">ATP-binding</keyword>
<dbReference type="InterPro" id="IPR050093">
    <property type="entry name" value="ABC_SmlMolc_Importer"/>
</dbReference>
<comment type="caution">
    <text evidence="5">The sequence shown here is derived from an EMBL/GenBank/DDBJ whole genome shotgun (WGS) entry which is preliminary data.</text>
</comment>
<keyword evidence="1" id="KW-0813">Transport</keyword>
<reference evidence="5 6" key="1">
    <citation type="submission" date="2021-03" db="EMBL/GenBank/DDBJ databases">
        <title>Sequencing the genomes of 1000 actinobacteria strains.</title>
        <authorList>
            <person name="Klenk H.-P."/>
        </authorList>
    </citation>
    <scope>NUCLEOTIDE SEQUENCE [LARGE SCALE GENOMIC DNA]</scope>
    <source>
        <strain evidence="5 6">DSM 44580</strain>
    </source>
</reference>
<dbReference type="PANTHER" id="PTHR42781">
    <property type="entry name" value="SPERMIDINE/PUTRESCINE IMPORT ATP-BINDING PROTEIN POTA"/>
    <property type="match status" value="1"/>
</dbReference>
<evidence type="ECO:0000313" key="6">
    <source>
        <dbReference type="Proteomes" id="UP001519363"/>
    </source>
</evidence>
<dbReference type="GO" id="GO:0005524">
    <property type="term" value="F:ATP binding"/>
    <property type="evidence" value="ECO:0007669"/>
    <property type="project" value="UniProtKB-KW"/>
</dbReference>
<dbReference type="Gene3D" id="3.40.50.300">
    <property type="entry name" value="P-loop containing nucleotide triphosphate hydrolases"/>
    <property type="match status" value="1"/>
</dbReference>
<dbReference type="InterPro" id="IPR003593">
    <property type="entry name" value="AAA+_ATPase"/>
</dbReference>
<dbReference type="PROSITE" id="PS50893">
    <property type="entry name" value="ABC_TRANSPORTER_2"/>
    <property type="match status" value="1"/>
</dbReference>
<dbReference type="EMBL" id="JAGIOO010000001">
    <property type="protein sequence ID" value="MBP2476426.1"/>
    <property type="molecule type" value="Genomic_DNA"/>
</dbReference>
<dbReference type="SUPFAM" id="SSF52540">
    <property type="entry name" value="P-loop containing nucleoside triphosphate hydrolases"/>
    <property type="match status" value="1"/>
</dbReference>
<proteinExistence type="predicted"/>
<dbReference type="InterPro" id="IPR017871">
    <property type="entry name" value="ABC_transporter-like_CS"/>
</dbReference>
<keyword evidence="6" id="KW-1185">Reference proteome</keyword>
<feature type="domain" description="ABC transporter" evidence="4">
    <location>
        <begin position="3"/>
        <end position="233"/>
    </location>
</feature>
<dbReference type="InterPro" id="IPR003439">
    <property type="entry name" value="ABC_transporter-like_ATP-bd"/>
</dbReference>
<name>A0ABS5AIN4_9PSEU</name>
<dbReference type="InterPro" id="IPR027417">
    <property type="entry name" value="P-loop_NTPase"/>
</dbReference>
<dbReference type="Proteomes" id="UP001519363">
    <property type="component" value="Unassembled WGS sequence"/>
</dbReference>
<evidence type="ECO:0000256" key="3">
    <source>
        <dbReference type="ARBA" id="ARBA00022840"/>
    </source>
</evidence>
<dbReference type="Pfam" id="PF00005">
    <property type="entry name" value="ABC_tran"/>
    <property type="match status" value="1"/>
</dbReference>
<organism evidence="5 6">
    <name type="scientific">Crossiella equi</name>
    <dbReference type="NCBI Taxonomy" id="130796"/>
    <lineage>
        <taxon>Bacteria</taxon>
        <taxon>Bacillati</taxon>
        <taxon>Actinomycetota</taxon>
        <taxon>Actinomycetes</taxon>
        <taxon>Pseudonocardiales</taxon>
        <taxon>Pseudonocardiaceae</taxon>
        <taxon>Crossiella</taxon>
    </lineage>
</organism>
<dbReference type="SMART" id="SM00382">
    <property type="entry name" value="AAA"/>
    <property type="match status" value="1"/>
</dbReference>
<keyword evidence="2" id="KW-0547">Nucleotide-binding</keyword>
<gene>
    <name evidence="5" type="ORF">JOF53_005298</name>
</gene>
<evidence type="ECO:0000256" key="1">
    <source>
        <dbReference type="ARBA" id="ARBA00022448"/>
    </source>
</evidence>
<dbReference type="PROSITE" id="PS00211">
    <property type="entry name" value="ABC_TRANSPORTER_1"/>
    <property type="match status" value="1"/>
</dbReference>